<sequence>MQYLLIDTHQRPLGTMSSDRSFAVGDTLQNHNAEVFTVVGLNWFKQRTHANSLTIIPGQVQLKAKTV</sequence>
<reference evidence="1" key="2">
    <citation type="journal article" date="2022" name="Microbiol. Resour. Announc.">
        <title>Metagenome Sequencing to Explore Phylogenomics of Terrestrial Cyanobacteria.</title>
        <authorList>
            <person name="Ward R.D."/>
            <person name="Stajich J.E."/>
            <person name="Johansen J.R."/>
            <person name="Huntemann M."/>
            <person name="Clum A."/>
            <person name="Foster B."/>
            <person name="Foster B."/>
            <person name="Roux S."/>
            <person name="Palaniappan K."/>
            <person name="Varghese N."/>
            <person name="Mukherjee S."/>
            <person name="Reddy T.B.K."/>
            <person name="Daum C."/>
            <person name="Copeland A."/>
            <person name="Chen I.A."/>
            <person name="Ivanova N.N."/>
            <person name="Kyrpides N.C."/>
            <person name="Shapiro N."/>
            <person name="Eloe-Fadrosh E.A."/>
            <person name="Pietrasiak N."/>
        </authorList>
    </citation>
    <scope>NUCLEOTIDE SEQUENCE</scope>
    <source>
        <strain evidence="1">GSE-TBD4-15B</strain>
    </source>
</reference>
<dbReference type="EMBL" id="JAHHHV010000073">
    <property type="protein sequence ID" value="MBW4467054.1"/>
    <property type="molecule type" value="Genomic_DNA"/>
</dbReference>
<organism evidence="1 2">
    <name type="scientific">Pegethrix bostrychoides GSE-TBD4-15B</name>
    <dbReference type="NCBI Taxonomy" id="2839662"/>
    <lineage>
        <taxon>Bacteria</taxon>
        <taxon>Bacillati</taxon>
        <taxon>Cyanobacteriota</taxon>
        <taxon>Cyanophyceae</taxon>
        <taxon>Oculatellales</taxon>
        <taxon>Oculatellaceae</taxon>
        <taxon>Pegethrix</taxon>
    </lineage>
</organism>
<proteinExistence type="predicted"/>
<reference evidence="1" key="1">
    <citation type="submission" date="2021-05" db="EMBL/GenBank/DDBJ databases">
        <authorList>
            <person name="Pietrasiak N."/>
            <person name="Ward R."/>
            <person name="Stajich J.E."/>
            <person name="Kurbessoian T."/>
        </authorList>
    </citation>
    <scope>NUCLEOTIDE SEQUENCE</scope>
    <source>
        <strain evidence="1">GSE-TBD4-15B</strain>
    </source>
</reference>
<protein>
    <submittedName>
        <fullName evidence="1">Uncharacterized protein</fullName>
    </submittedName>
</protein>
<evidence type="ECO:0000313" key="1">
    <source>
        <dbReference type="EMBL" id="MBW4467054.1"/>
    </source>
</evidence>
<accession>A0A951U5N4</accession>
<name>A0A951U5N4_9CYAN</name>
<comment type="caution">
    <text evidence="1">The sequence shown here is derived from an EMBL/GenBank/DDBJ whole genome shotgun (WGS) entry which is preliminary data.</text>
</comment>
<dbReference type="AlphaFoldDB" id="A0A951U5N4"/>
<gene>
    <name evidence="1" type="ORF">KME07_16640</name>
</gene>
<evidence type="ECO:0000313" key="2">
    <source>
        <dbReference type="Proteomes" id="UP000707356"/>
    </source>
</evidence>
<dbReference type="Proteomes" id="UP000707356">
    <property type="component" value="Unassembled WGS sequence"/>
</dbReference>